<keyword evidence="2" id="KW-1185">Reference proteome</keyword>
<dbReference type="Proteomes" id="UP000318483">
    <property type="component" value="Chromosome"/>
</dbReference>
<dbReference type="EMBL" id="CP042261">
    <property type="protein sequence ID" value="QDY68956.1"/>
    <property type="molecule type" value="Genomic_DNA"/>
</dbReference>
<proteinExistence type="predicted"/>
<dbReference type="AlphaFoldDB" id="A0A5B8I8G2"/>
<dbReference type="OrthoDB" id="7451388at2"/>
<sequence>MTDIPRAPLCLTRSKIRIKQPLARLREIVIAGAITLLALASVHAQEVLPEWLPDSLVFPTEYEIASNREIGETVRMLSVDTDADISGLIANWEAALQEDGYAITQRVDDLLDDTIEFSGHGISNAKIVAKSAAGGNGNRIEFDATLE</sequence>
<reference evidence="1 2" key="1">
    <citation type="submission" date="2019-07" db="EMBL/GenBank/DDBJ databases">
        <title>Litoreibacter alkalisoli sp. nov., isolated from saline-alkaline soil.</title>
        <authorList>
            <person name="Wang S."/>
            <person name="Xu L."/>
            <person name="Xing Y.-T."/>
            <person name="Sun J.-Q."/>
        </authorList>
    </citation>
    <scope>NUCLEOTIDE SEQUENCE [LARGE SCALE GENOMIC DNA]</scope>
    <source>
        <strain evidence="1 2">LN3S51</strain>
    </source>
</reference>
<dbReference type="KEGG" id="lit:FPZ52_04475"/>
<evidence type="ECO:0000313" key="1">
    <source>
        <dbReference type="EMBL" id="QDY68956.1"/>
    </source>
</evidence>
<dbReference type="RefSeq" id="WP_146364100.1">
    <property type="nucleotide sequence ID" value="NZ_CP042261.1"/>
</dbReference>
<evidence type="ECO:0000313" key="2">
    <source>
        <dbReference type="Proteomes" id="UP000318483"/>
    </source>
</evidence>
<protein>
    <submittedName>
        <fullName evidence="1">Uncharacterized protein</fullName>
    </submittedName>
</protein>
<organism evidence="1 2">
    <name type="scientific">Qingshengfaniella alkalisoli</name>
    <dbReference type="NCBI Taxonomy" id="2599296"/>
    <lineage>
        <taxon>Bacteria</taxon>
        <taxon>Pseudomonadati</taxon>
        <taxon>Pseudomonadota</taxon>
        <taxon>Alphaproteobacteria</taxon>
        <taxon>Rhodobacterales</taxon>
        <taxon>Paracoccaceae</taxon>
        <taxon>Qingshengfaniella</taxon>
    </lineage>
</organism>
<gene>
    <name evidence="1" type="ORF">FPZ52_04475</name>
</gene>
<accession>A0A5B8I8G2</accession>
<name>A0A5B8I8G2_9RHOB</name>